<dbReference type="PANTHER" id="PTHR43280">
    <property type="entry name" value="ARAC-FAMILY TRANSCRIPTIONAL REGULATOR"/>
    <property type="match status" value="1"/>
</dbReference>
<evidence type="ECO:0000256" key="1">
    <source>
        <dbReference type="ARBA" id="ARBA00023015"/>
    </source>
</evidence>
<keyword evidence="5" id="KW-1133">Transmembrane helix</keyword>
<dbReference type="AlphaFoldDB" id="A0A6C0RFU3"/>
<dbReference type="SMART" id="SM00342">
    <property type="entry name" value="HTH_ARAC"/>
    <property type="match status" value="1"/>
</dbReference>
<evidence type="ECO:0000313" key="7">
    <source>
        <dbReference type="EMBL" id="QIA09384.1"/>
    </source>
</evidence>
<feature type="repeat" description="TPR" evidence="4">
    <location>
        <begin position="458"/>
        <end position="491"/>
    </location>
</feature>
<dbReference type="GO" id="GO:0043565">
    <property type="term" value="F:sequence-specific DNA binding"/>
    <property type="evidence" value="ECO:0007669"/>
    <property type="project" value="InterPro"/>
</dbReference>
<keyword evidence="4" id="KW-0802">TPR repeat</keyword>
<feature type="domain" description="HTH araC/xylS-type" evidence="6">
    <location>
        <begin position="10"/>
        <end position="109"/>
    </location>
</feature>
<accession>A0A6C0RFU3</accession>
<dbReference type="Gene3D" id="1.25.40.10">
    <property type="entry name" value="Tetratricopeptide repeat domain"/>
    <property type="match status" value="2"/>
</dbReference>
<organism evidence="7 8">
    <name type="scientific">Draconibacterium halophilum</name>
    <dbReference type="NCBI Taxonomy" id="2706887"/>
    <lineage>
        <taxon>Bacteria</taxon>
        <taxon>Pseudomonadati</taxon>
        <taxon>Bacteroidota</taxon>
        <taxon>Bacteroidia</taxon>
        <taxon>Marinilabiliales</taxon>
        <taxon>Prolixibacteraceae</taxon>
        <taxon>Draconibacterium</taxon>
    </lineage>
</organism>
<dbReference type="Proteomes" id="UP000474630">
    <property type="component" value="Chromosome"/>
</dbReference>
<dbReference type="InterPro" id="IPR019734">
    <property type="entry name" value="TPR_rpt"/>
</dbReference>
<feature type="transmembrane region" description="Helical" evidence="5">
    <location>
        <begin position="132"/>
        <end position="151"/>
    </location>
</feature>
<keyword evidence="5" id="KW-0472">Membrane</keyword>
<dbReference type="InterPro" id="IPR020449">
    <property type="entry name" value="Tscrpt_reg_AraC-type_HTH"/>
</dbReference>
<proteinExistence type="predicted"/>
<sequence>MSRMPEVFTSKAKQILLENLTNDKFGVSELAAEMGLSRSQFLRKIKAVTGKSANMFIRDIRLEEAVVLIEKDDDTASEIAYKVGFSSPSYFNKCFHDKYGCTPGDYKKQAGEEGVSGSEIKASSVPNNRMKVAGMFLLFVIVTVGFGYWGAKLAKPEEAVTEEIAIAVLPFLDLSEMNNRSYLALGLTDNLITELSKIKGFRVTSRGSAMIFRDSVRFYSEIAKYLGADLLLEGSVLTEDDSMLVNVQLINPFPKEEHIWANQYYQQSTKILQVVSDLSFSIANEILNATQPTKPQQLPEVNEKAHELYQKGRMLWLTQDIRKDKMKDAVEYLTSSVAIDPDFAPAYLTLAECYMALDRLVYDHAEEQVYRTNARAAVEKALELDPSLADAYTTKANLVGKLDWDWEQMKNLAEKALELQPSNSDAHLVLSNYYTVKGDYKNAISEALTAKLLDPLNPRTLSFLAERYYIVGEYNKAIDNYNEVLELFPTFGFAMHGLGYVYLQQGAPEKSIEIWTELQDLMRNKPVAEFYRTGAPFQDCIKFYMKGALKGQDKYCCNQAVVSSLFMMVDDFEGTIDYLKVAYEVRNEDLPFVLSYPIYYPLHNNPEFQKLVNEIGVVLPQSKLL</sequence>
<dbReference type="SUPFAM" id="SSF48452">
    <property type="entry name" value="TPR-like"/>
    <property type="match status" value="1"/>
</dbReference>
<keyword evidence="3" id="KW-0804">Transcription</keyword>
<dbReference type="PROSITE" id="PS50005">
    <property type="entry name" value="TPR"/>
    <property type="match status" value="1"/>
</dbReference>
<evidence type="ECO:0000256" key="5">
    <source>
        <dbReference type="SAM" id="Phobius"/>
    </source>
</evidence>
<dbReference type="GO" id="GO:0003700">
    <property type="term" value="F:DNA-binding transcription factor activity"/>
    <property type="evidence" value="ECO:0007669"/>
    <property type="project" value="InterPro"/>
</dbReference>
<evidence type="ECO:0000256" key="3">
    <source>
        <dbReference type="ARBA" id="ARBA00023163"/>
    </source>
</evidence>
<evidence type="ECO:0000256" key="2">
    <source>
        <dbReference type="ARBA" id="ARBA00023125"/>
    </source>
</evidence>
<dbReference type="Pfam" id="PF12833">
    <property type="entry name" value="HTH_18"/>
    <property type="match status" value="1"/>
</dbReference>
<dbReference type="Pfam" id="PF14559">
    <property type="entry name" value="TPR_19"/>
    <property type="match status" value="1"/>
</dbReference>
<keyword evidence="2" id="KW-0238">DNA-binding</keyword>
<dbReference type="InterPro" id="IPR011990">
    <property type="entry name" value="TPR-like_helical_dom_sf"/>
</dbReference>
<evidence type="ECO:0000259" key="6">
    <source>
        <dbReference type="PROSITE" id="PS01124"/>
    </source>
</evidence>
<dbReference type="PROSITE" id="PS01124">
    <property type="entry name" value="HTH_ARAC_FAMILY_2"/>
    <property type="match status" value="1"/>
</dbReference>
<dbReference type="PRINTS" id="PR00032">
    <property type="entry name" value="HTHARAC"/>
</dbReference>
<dbReference type="InterPro" id="IPR018060">
    <property type="entry name" value="HTH_AraC"/>
</dbReference>
<evidence type="ECO:0000256" key="4">
    <source>
        <dbReference type="PROSITE-ProRule" id="PRU00339"/>
    </source>
</evidence>
<dbReference type="SMART" id="SM00028">
    <property type="entry name" value="TPR"/>
    <property type="match status" value="6"/>
</dbReference>
<keyword evidence="8" id="KW-1185">Reference proteome</keyword>
<protein>
    <submittedName>
        <fullName evidence="7">Helix-turn-helix domain-containing protein</fullName>
    </submittedName>
</protein>
<dbReference type="InterPro" id="IPR009057">
    <property type="entry name" value="Homeodomain-like_sf"/>
</dbReference>
<gene>
    <name evidence="7" type="ORF">G0Q07_17465</name>
</gene>
<dbReference type="Gene3D" id="1.10.10.60">
    <property type="entry name" value="Homeodomain-like"/>
    <property type="match status" value="1"/>
</dbReference>
<dbReference type="SUPFAM" id="SSF46689">
    <property type="entry name" value="Homeodomain-like"/>
    <property type="match status" value="1"/>
</dbReference>
<name>A0A6C0RFU3_9BACT</name>
<reference evidence="7 8" key="1">
    <citation type="submission" date="2020-02" db="EMBL/GenBank/DDBJ databases">
        <title>Genome sequencing for Draconibacterium sp. strain M1.</title>
        <authorList>
            <person name="Park S.-J."/>
        </authorList>
    </citation>
    <scope>NUCLEOTIDE SEQUENCE [LARGE SCALE GENOMIC DNA]</scope>
    <source>
        <strain evidence="7 8">M1</strain>
    </source>
</reference>
<keyword evidence="1" id="KW-0805">Transcription regulation</keyword>
<dbReference type="EMBL" id="CP048409">
    <property type="protein sequence ID" value="QIA09384.1"/>
    <property type="molecule type" value="Genomic_DNA"/>
</dbReference>
<dbReference type="PANTHER" id="PTHR43280:SF2">
    <property type="entry name" value="HTH-TYPE TRANSCRIPTIONAL REGULATOR EXSA"/>
    <property type="match status" value="1"/>
</dbReference>
<dbReference type="Gene3D" id="3.40.50.10070">
    <property type="entry name" value="TolB, N-terminal domain"/>
    <property type="match status" value="1"/>
</dbReference>
<keyword evidence="5" id="KW-0812">Transmembrane</keyword>
<dbReference type="KEGG" id="drc:G0Q07_17465"/>
<evidence type="ECO:0000313" key="8">
    <source>
        <dbReference type="Proteomes" id="UP000474630"/>
    </source>
</evidence>